<keyword evidence="3" id="KW-1185">Reference proteome</keyword>
<feature type="compositionally biased region" description="Low complexity" evidence="1">
    <location>
        <begin position="69"/>
        <end position="81"/>
    </location>
</feature>
<accession>G9NJV2</accession>
<dbReference type="HOGENOM" id="CLU_1031305_0_0_1"/>
<reference evidence="2 3" key="1">
    <citation type="journal article" date="2011" name="Genome Biol.">
        <title>Comparative genome sequence analysis underscores mycoparasitism as the ancestral life style of Trichoderma.</title>
        <authorList>
            <person name="Kubicek C.P."/>
            <person name="Herrera-Estrella A."/>
            <person name="Seidl-Seiboth V."/>
            <person name="Martinez D.A."/>
            <person name="Druzhinina I.S."/>
            <person name="Thon M."/>
            <person name="Zeilinger S."/>
            <person name="Casas-Flores S."/>
            <person name="Horwitz B.A."/>
            <person name="Mukherjee P.K."/>
            <person name="Mukherjee M."/>
            <person name="Kredics L."/>
            <person name="Alcaraz L.D."/>
            <person name="Aerts A."/>
            <person name="Antal Z."/>
            <person name="Atanasova L."/>
            <person name="Cervantes-Badillo M.G."/>
            <person name="Challacombe J."/>
            <person name="Chertkov O."/>
            <person name="McCluskey K."/>
            <person name="Coulpier F."/>
            <person name="Deshpande N."/>
            <person name="von Doehren H."/>
            <person name="Ebbole D.J."/>
            <person name="Esquivel-Naranjo E.U."/>
            <person name="Fekete E."/>
            <person name="Flipphi M."/>
            <person name="Glaser F."/>
            <person name="Gomez-Rodriguez E.Y."/>
            <person name="Gruber S."/>
            <person name="Han C."/>
            <person name="Henrissat B."/>
            <person name="Hermosa R."/>
            <person name="Hernandez-Onate M."/>
            <person name="Karaffa L."/>
            <person name="Kosti I."/>
            <person name="Le Crom S."/>
            <person name="Lindquist E."/>
            <person name="Lucas S."/>
            <person name="Luebeck M."/>
            <person name="Luebeck P.S."/>
            <person name="Margeot A."/>
            <person name="Metz B."/>
            <person name="Misra M."/>
            <person name="Nevalainen H."/>
            <person name="Omann M."/>
            <person name="Packer N."/>
            <person name="Perrone G."/>
            <person name="Uresti-Rivera E.E."/>
            <person name="Salamov A."/>
            <person name="Schmoll M."/>
            <person name="Seiboth B."/>
            <person name="Shapiro H."/>
            <person name="Sukno S."/>
            <person name="Tamayo-Ramos J.A."/>
            <person name="Tisch D."/>
            <person name="Wiest A."/>
            <person name="Wilkinson H.H."/>
            <person name="Zhang M."/>
            <person name="Coutinho P.M."/>
            <person name="Kenerley C.M."/>
            <person name="Monte E."/>
            <person name="Baker S.E."/>
            <person name="Grigoriev I.V."/>
        </authorList>
    </citation>
    <scope>NUCLEOTIDE SEQUENCE [LARGE SCALE GENOMIC DNA]</scope>
    <source>
        <strain evidence="3">ATCC 20476 / IMI 206040</strain>
    </source>
</reference>
<comment type="caution">
    <text evidence="2">The sequence shown here is derived from an EMBL/GenBank/DDBJ whole genome shotgun (WGS) entry which is preliminary data.</text>
</comment>
<sequence>MDERGMTNTPMSLSTRSSRLSEANTATSRSSLNVPEHHELRKSPITERTQEAAIEPAAEGGGGKANVESTTGTTTTTSHSSKFNGVTFMRPRYSRRVHSKSEPHPPSPASASGSVAGNESPAKRADGSITSDQRRVSAPVAHGSPGSSLIPKLGIRGSMIAKQPPIPPRNSSDGKCGIFPTTAPREHTEDRLERIPPTVVKDIQEPANLSAVPPGNENQPPPKANENQPTMMASRRSIRGLRRLRAGSLRGHRGRVLQGSSPHRSTQE</sequence>
<protein>
    <submittedName>
        <fullName evidence="2">Uncharacterized protein</fullName>
    </submittedName>
</protein>
<evidence type="ECO:0000256" key="1">
    <source>
        <dbReference type="SAM" id="MobiDB-lite"/>
    </source>
</evidence>
<dbReference type="OrthoDB" id="4900652at2759"/>
<name>G9NJV2_HYPAI</name>
<feature type="compositionally biased region" description="Basic and acidic residues" evidence="1">
    <location>
        <begin position="184"/>
        <end position="194"/>
    </location>
</feature>
<evidence type="ECO:0000313" key="3">
    <source>
        <dbReference type="Proteomes" id="UP000005426"/>
    </source>
</evidence>
<dbReference type="AlphaFoldDB" id="G9NJV2"/>
<proteinExistence type="predicted"/>
<dbReference type="KEGG" id="tatv:25782591"/>
<organism evidence="2 3">
    <name type="scientific">Hypocrea atroviridis (strain ATCC 20476 / IMI 206040)</name>
    <name type="common">Trichoderma atroviride</name>
    <dbReference type="NCBI Taxonomy" id="452589"/>
    <lineage>
        <taxon>Eukaryota</taxon>
        <taxon>Fungi</taxon>
        <taxon>Dikarya</taxon>
        <taxon>Ascomycota</taxon>
        <taxon>Pezizomycotina</taxon>
        <taxon>Sordariomycetes</taxon>
        <taxon>Hypocreomycetidae</taxon>
        <taxon>Hypocreales</taxon>
        <taxon>Hypocreaceae</taxon>
        <taxon>Trichoderma</taxon>
    </lineage>
</organism>
<feature type="compositionally biased region" description="Basic and acidic residues" evidence="1">
    <location>
        <begin position="35"/>
        <end position="50"/>
    </location>
</feature>
<dbReference type="GeneID" id="25782591"/>
<feature type="compositionally biased region" description="Polar residues" evidence="1">
    <location>
        <begin position="1"/>
        <end position="33"/>
    </location>
</feature>
<feature type="region of interest" description="Disordered" evidence="1">
    <location>
        <begin position="1"/>
        <end position="268"/>
    </location>
</feature>
<gene>
    <name evidence="2" type="ORF">TRIATDRAFT_305022</name>
</gene>
<feature type="compositionally biased region" description="Basic residues" evidence="1">
    <location>
        <begin position="236"/>
        <end position="255"/>
    </location>
</feature>
<evidence type="ECO:0000313" key="2">
    <source>
        <dbReference type="EMBL" id="EHK49174.1"/>
    </source>
</evidence>
<dbReference type="Proteomes" id="UP000005426">
    <property type="component" value="Unassembled WGS sequence"/>
</dbReference>
<feature type="compositionally biased region" description="Polar residues" evidence="1">
    <location>
        <begin position="258"/>
        <end position="268"/>
    </location>
</feature>
<dbReference type="EMBL" id="ABDG02000017">
    <property type="protein sequence ID" value="EHK49174.1"/>
    <property type="molecule type" value="Genomic_DNA"/>
</dbReference>